<reference evidence="1" key="1">
    <citation type="journal article" date="2019" name="Virology">
        <title>Identification of diverse arthropod associated viruses in native Australian fleas.</title>
        <authorList>
            <person name="Harvey E."/>
            <person name="Rose K."/>
            <person name="Eden J.S."/>
            <person name="Lawrence A."/>
            <person name="Doggett S.L."/>
            <person name="Holmes E.C."/>
        </authorList>
    </citation>
    <scope>NUCLEOTIDE SEQUENCE</scope>
    <source>
        <strain evidence="1">AFV8</strain>
    </source>
</reference>
<evidence type="ECO:0000313" key="1">
    <source>
        <dbReference type="EMBL" id="QED21513.1"/>
    </source>
</evidence>
<proteinExistence type="predicted"/>
<protein>
    <submittedName>
        <fullName evidence="1">Uncharacterized protein</fullName>
    </submittedName>
</protein>
<accession>A0A5B8XDI1</accession>
<sequence>MGRIFRDIDWHGFFVKAPVEISRAITTVEASIGYEHQATVSTKVGQTVELGGEQRYNKGGGHGLLTGVEHWMPSEELVMLPEVGPLVSSHDVPVTPNYTQRGFILTKSIGGGGDTRGVATMNFNISFPAEVSQALGKDGCVVTIMVNTSQADLGAVMLTNDDNYENFYTVTIDWNSFLDYAVPIVATKLAPSATSKGLIFQAWGIVRSNIPKIQTKLSISFTWLTNQYDNRWNSFRMNNAVEWMIASGKEMLRSSPAAVDLSVYIADLD</sequence>
<dbReference type="EMBL" id="MN167487">
    <property type="protein sequence ID" value="QED21513.1"/>
    <property type="molecule type" value="Genomic_RNA"/>
</dbReference>
<name>A0A5B8XDI1_9VIRU</name>
<organism evidence="1">
    <name type="scientific">Mortimer virus</name>
    <dbReference type="NCBI Taxonomy" id="2600330"/>
    <lineage>
        <taxon>Viruses</taxon>
        <taxon>Riboviria</taxon>
        <taxon>Orthornavirae</taxon>
        <taxon>Pisuviricota</taxon>
        <taxon>Pisoniviricetes</taxon>
        <taxon>Sobelivirales</taxon>
        <taxon>Solemoviridae</taxon>
    </lineage>
</organism>